<dbReference type="STRING" id="660518.SAMN05216218_11394"/>
<sequence length="249" mass="28358">MDSELDFEEVFELERELRAVEQSLNDQRTELRTELTAAFRRANADTLHDAQDREYPLSRPEKRAVRRETAGPVRLLPEWEDAYRELADDQRTARERLTAFHRDVFTTLAEDVPYTLTAEPGGTSLGQPYLDVRARDGDSVVVLAVDNPETEGYAYRTTDEYTEQDVENALRLSESLPDIDIERFGFLTHDTALIGDIDADTTDPERIRAHVRVEILEGLDAVDYEYVETDESPILAFLETVDERGSGGD</sequence>
<dbReference type="OrthoDB" id="234684at2157"/>
<accession>A0A1G7QVQ7</accession>
<evidence type="ECO:0000313" key="1">
    <source>
        <dbReference type="EMBL" id="SDG01959.1"/>
    </source>
</evidence>
<dbReference type="RefSeq" id="WP_092694116.1">
    <property type="nucleotide sequence ID" value="NZ_FNBK01000013.1"/>
</dbReference>
<dbReference type="Proteomes" id="UP000199076">
    <property type="component" value="Unassembled WGS sequence"/>
</dbReference>
<name>A0A1G7QVQ7_9EURY</name>
<dbReference type="AlphaFoldDB" id="A0A1G7QVQ7"/>
<proteinExistence type="predicted"/>
<evidence type="ECO:0000313" key="2">
    <source>
        <dbReference type="Proteomes" id="UP000199076"/>
    </source>
</evidence>
<organism evidence="1 2">
    <name type="scientific">Halorientalis regularis</name>
    <dbReference type="NCBI Taxonomy" id="660518"/>
    <lineage>
        <taxon>Archaea</taxon>
        <taxon>Methanobacteriati</taxon>
        <taxon>Methanobacteriota</taxon>
        <taxon>Stenosarchaea group</taxon>
        <taxon>Halobacteria</taxon>
        <taxon>Halobacteriales</taxon>
        <taxon>Haloarculaceae</taxon>
        <taxon>Halorientalis</taxon>
    </lineage>
</organism>
<keyword evidence="2" id="KW-1185">Reference proteome</keyword>
<reference evidence="2" key="1">
    <citation type="submission" date="2016-10" db="EMBL/GenBank/DDBJ databases">
        <authorList>
            <person name="Varghese N."/>
            <person name="Submissions S."/>
        </authorList>
    </citation>
    <scope>NUCLEOTIDE SEQUENCE [LARGE SCALE GENOMIC DNA]</scope>
    <source>
        <strain evidence="2">IBRC-M 10760</strain>
    </source>
</reference>
<gene>
    <name evidence="1" type="ORF">SAMN05216218_11394</name>
</gene>
<protein>
    <submittedName>
        <fullName evidence="1">Uncharacterized protein</fullName>
    </submittedName>
</protein>
<dbReference type="EMBL" id="FNBK01000013">
    <property type="protein sequence ID" value="SDG01959.1"/>
    <property type="molecule type" value="Genomic_DNA"/>
</dbReference>